<keyword evidence="1 6" id="KW-0489">Methyltransferase</keyword>
<dbReference type="PANTHER" id="PTHR22807:SF34">
    <property type="entry name" value="TRNA (CYTOSINE(72)-C(5))-METHYLTRANSFERASE NSUN6"/>
    <property type="match status" value="1"/>
</dbReference>
<keyword evidence="4" id="KW-0694">RNA-binding</keyword>
<dbReference type="Pfam" id="PF01472">
    <property type="entry name" value="PUA"/>
    <property type="match status" value="1"/>
</dbReference>
<dbReference type="GO" id="GO:0001510">
    <property type="term" value="P:RNA methylation"/>
    <property type="evidence" value="ECO:0007669"/>
    <property type="project" value="InterPro"/>
</dbReference>
<proteinExistence type="predicted"/>
<dbReference type="SUPFAM" id="SSF88697">
    <property type="entry name" value="PUA domain-like"/>
    <property type="match status" value="1"/>
</dbReference>
<dbReference type="Gene3D" id="3.40.50.150">
    <property type="entry name" value="Vaccinia Virus protein VP39"/>
    <property type="match status" value="1"/>
</dbReference>
<accession>A0AAF0IBW2</accession>
<dbReference type="Gene3D" id="2.30.130.10">
    <property type="entry name" value="PUA domain"/>
    <property type="match status" value="1"/>
</dbReference>
<dbReference type="Pfam" id="PF01189">
    <property type="entry name" value="Methyltr_RsmB-F"/>
    <property type="match status" value="1"/>
</dbReference>
<name>A0AAF0IBW2_ODILC</name>
<gene>
    <name evidence="6" type="ORF">OdinLCB4_002605</name>
</gene>
<dbReference type="SUPFAM" id="SSF53335">
    <property type="entry name" value="S-adenosyl-L-methionine-dependent methyltransferases"/>
    <property type="match status" value="1"/>
</dbReference>
<dbReference type="PROSITE" id="PS50890">
    <property type="entry name" value="PUA"/>
    <property type="match status" value="1"/>
</dbReference>
<dbReference type="AlphaFoldDB" id="A0AAF0IBW2"/>
<dbReference type="InterPro" id="IPR036974">
    <property type="entry name" value="PUA_sf"/>
</dbReference>
<dbReference type="InterPro" id="IPR029063">
    <property type="entry name" value="SAM-dependent_MTases_sf"/>
</dbReference>
<dbReference type="EMBL" id="CP091871">
    <property type="protein sequence ID" value="WEU40826.1"/>
    <property type="molecule type" value="Genomic_DNA"/>
</dbReference>
<dbReference type="GO" id="GO:0003723">
    <property type="term" value="F:RNA binding"/>
    <property type="evidence" value="ECO:0007669"/>
    <property type="project" value="UniProtKB-KW"/>
</dbReference>
<dbReference type="InterPro" id="IPR001678">
    <property type="entry name" value="MeTrfase_RsmB-F_NOP2_dom"/>
</dbReference>
<evidence type="ECO:0000256" key="1">
    <source>
        <dbReference type="ARBA" id="ARBA00022603"/>
    </source>
</evidence>
<dbReference type="InterPro" id="IPR049560">
    <property type="entry name" value="MeTrfase_RsmB-F_NOP2_cat"/>
</dbReference>
<sequence length="288" mass="32286">MGASLYAKGVLKVIDSVKGDYVSVTPPRGAPIAYGIQRLDSSEIFKRKHGLAVQILESIYIMPNLRELTIYREGLLFDQSYPSIAVGHILDPKPGERILDMCAAPGGKTTHIAQLMNNKGVILACDRSSNRLKTLREHAQRLGLENIKIMNMDARLLAEKYNVKFDKIILDPPCTSLGHRPKLYDTVEIESSHALSEYQIQLIKVASKMIKPGGLLAYSTCTIPYYENELVVKFACENLGFKIQEPLFKPAFNGELSEEYSDLSKCLRFYPDIQDTPGFFIALLKKIN</sequence>
<evidence type="ECO:0000259" key="5">
    <source>
        <dbReference type="PROSITE" id="PS51686"/>
    </source>
</evidence>
<dbReference type="PROSITE" id="PS51686">
    <property type="entry name" value="SAM_MT_RSMB_NOP"/>
    <property type="match status" value="1"/>
</dbReference>
<dbReference type="InterPro" id="IPR002478">
    <property type="entry name" value="PUA"/>
</dbReference>
<dbReference type="InterPro" id="IPR015947">
    <property type="entry name" value="PUA-like_sf"/>
</dbReference>
<dbReference type="InterPro" id="IPR023267">
    <property type="entry name" value="RCMT"/>
</dbReference>
<feature type="domain" description="SAM-dependent MTase RsmB/NOP-type" evidence="5">
    <location>
        <begin position="10"/>
        <end position="287"/>
    </location>
</feature>
<evidence type="ECO:0000256" key="2">
    <source>
        <dbReference type="ARBA" id="ARBA00022679"/>
    </source>
</evidence>
<dbReference type="CDD" id="cd07953">
    <property type="entry name" value="PUA"/>
    <property type="match status" value="1"/>
</dbReference>
<evidence type="ECO:0000256" key="4">
    <source>
        <dbReference type="ARBA" id="ARBA00022884"/>
    </source>
</evidence>
<evidence type="ECO:0000313" key="7">
    <source>
        <dbReference type="Proteomes" id="UP000186851"/>
    </source>
</evidence>
<keyword evidence="2" id="KW-0808">Transferase</keyword>
<dbReference type="Proteomes" id="UP000186851">
    <property type="component" value="Chromosome"/>
</dbReference>
<reference evidence="6" key="1">
    <citation type="journal article" date="2017" name="Nature">
        <title>Asgard archaea illuminate the origin of eukaryotic cellular complexity.</title>
        <authorList>
            <person name="Zaremba-Niedzwiedzka K."/>
            <person name="Caceres E.F."/>
            <person name="Saw J.H."/>
            <person name="Backstrom D."/>
            <person name="Juzokaite L."/>
            <person name="Vancaester E."/>
            <person name="Seitz K.W."/>
            <person name="Anantharaman K."/>
            <person name="Starnawski P."/>
            <person name="Kjeldsen K.U."/>
            <person name="Scott M.B."/>
            <person name="Nunoura T."/>
            <person name="Banfield J.F."/>
            <person name="Schramm A."/>
            <person name="Baker B.J."/>
            <person name="Spang A."/>
            <person name="Ettema T.J.G."/>
        </authorList>
    </citation>
    <scope>NUCLEOTIDE SEQUENCE</scope>
    <source>
        <strain evidence="6">LCB_4</strain>
    </source>
</reference>
<keyword evidence="3" id="KW-0949">S-adenosyl-L-methionine</keyword>
<reference evidence="6" key="2">
    <citation type="journal article" date="2022" name="Nat. Microbiol.">
        <title>A closed Candidatus Odinarchaeum chromosome exposes Asgard archaeal viruses.</title>
        <authorList>
            <person name="Tamarit D."/>
            <person name="Caceres E.F."/>
            <person name="Krupovic M."/>
            <person name="Nijland R."/>
            <person name="Eme L."/>
            <person name="Robinson N.P."/>
            <person name="Ettema T.J.G."/>
        </authorList>
    </citation>
    <scope>NUCLEOTIDE SEQUENCE</scope>
    <source>
        <strain evidence="6">LCB_4</strain>
    </source>
</reference>
<evidence type="ECO:0000313" key="6">
    <source>
        <dbReference type="EMBL" id="WEU40826.1"/>
    </source>
</evidence>
<protein>
    <submittedName>
        <fullName evidence="6">Methyltransferase domain-containing protein</fullName>
    </submittedName>
</protein>
<dbReference type="PRINTS" id="PR02008">
    <property type="entry name" value="RCMTFAMILY"/>
</dbReference>
<dbReference type="KEGG" id="oyw:OdinLCB4_002605"/>
<dbReference type="CDD" id="cd02440">
    <property type="entry name" value="AdoMet_MTases"/>
    <property type="match status" value="1"/>
</dbReference>
<organism evidence="6 7">
    <name type="scientific">Odinarchaeota yellowstonii (strain LCB_4)</name>
    <dbReference type="NCBI Taxonomy" id="1841599"/>
    <lineage>
        <taxon>Archaea</taxon>
        <taxon>Promethearchaeati</taxon>
        <taxon>Candidatus Odinarchaeota</taxon>
        <taxon>Candidatus Odinarchaeia</taxon>
        <taxon>Candidatus Odinarchaeales</taxon>
        <taxon>Candidatus Odinarchaeaceae</taxon>
        <taxon>Candidatus Odinarchaeum</taxon>
    </lineage>
</organism>
<evidence type="ECO:0000256" key="3">
    <source>
        <dbReference type="ARBA" id="ARBA00022691"/>
    </source>
</evidence>
<dbReference type="GO" id="GO:0008173">
    <property type="term" value="F:RNA methyltransferase activity"/>
    <property type="evidence" value="ECO:0007669"/>
    <property type="project" value="InterPro"/>
</dbReference>
<dbReference type="PANTHER" id="PTHR22807">
    <property type="entry name" value="NOP2 YEAST -RELATED NOL1/NOP2/FMU SUN DOMAIN-CONTAINING"/>
    <property type="match status" value="1"/>
</dbReference>